<dbReference type="PRINTS" id="PR00465">
    <property type="entry name" value="EP450IV"/>
</dbReference>
<dbReference type="Pfam" id="PF00067">
    <property type="entry name" value="p450"/>
    <property type="match status" value="1"/>
</dbReference>
<dbReference type="Gene3D" id="1.10.630.10">
    <property type="entry name" value="Cytochrome P450"/>
    <property type="match status" value="1"/>
</dbReference>
<reference evidence="8 9" key="1">
    <citation type="journal article" date="2020" name="ISME J.">
        <title>Comparative genomics reveals insights into cyanobacterial evolution and habitat adaptation.</title>
        <authorList>
            <person name="Chen M.Y."/>
            <person name="Teng W.K."/>
            <person name="Zhao L."/>
            <person name="Hu C.X."/>
            <person name="Zhou Y.K."/>
            <person name="Han B.P."/>
            <person name="Song L.R."/>
            <person name="Shu W.S."/>
        </authorList>
    </citation>
    <scope>NUCLEOTIDE SEQUENCE [LARGE SCALE GENOMIC DNA]</scope>
    <source>
        <strain evidence="8 9">FACHB-260</strain>
    </source>
</reference>
<dbReference type="PRINTS" id="PR00385">
    <property type="entry name" value="P450"/>
</dbReference>
<dbReference type="SUPFAM" id="SSF48264">
    <property type="entry name" value="Cytochrome P450"/>
    <property type="match status" value="1"/>
</dbReference>
<dbReference type="RefSeq" id="WP_190406778.1">
    <property type="nucleotide sequence ID" value="NZ_JACJRF010000011.1"/>
</dbReference>
<comment type="similarity">
    <text evidence="1 7">Belongs to the cytochrome P450 family.</text>
</comment>
<dbReference type="InterPro" id="IPR002403">
    <property type="entry name" value="Cyt_P450_E_grp-IV"/>
</dbReference>
<evidence type="ECO:0000256" key="6">
    <source>
        <dbReference type="ARBA" id="ARBA00023033"/>
    </source>
</evidence>
<gene>
    <name evidence="8" type="ORF">H6G18_09215</name>
</gene>
<evidence type="ECO:0000256" key="4">
    <source>
        <dbReference type="ARBA" id="ARBA00023002"/>
    </source>
</evidence>
<dbReference type="PANTHER" id="PTHR24291:SF50">
    <property type="entry name" value="BIFUNCTIONAL ALBAFLAVENONE MONOOXYGENASE_TERPENE SYNTHASE"/>
    <property type="match status" value="1"/>
</dbReference>
<dbReference type="PROSITE" id="PS00086">
    <property type="entry name" value="CYTOCHROME_P450"/>
    <property type="match status" value="1"/>
</dbReference>
<organism evidence="8 9">
    <name type="scientific">Anabaena subtropica FACHB-260</name>
    <dbReference type="NCBI Taxonomy" id="2692884"/>
    <lineage>
        <taxon>Bacteria</taxon>
        <taxon>Bacillati</taxon>
        <taxon>Cyanobacteriota</taxon>
        <taxon>Cyanophyceae</taxon>
        <taxon>Nostocales</taxon>
        <taxon>Nostocaceae</taxon>
        <taxon>Anabaena</taxon>
    </lineage>
</organism>
<evidence type="ECO:0000313" key="8">
    <source>
        <dbReference type="EMBL" id="MBD2344327.1"/>
    </source>
</evidence>
<accession>A0ABR8CM62</accession>
<evidence type="ECO:0000256" key="1">
    <source>
        <dbReference type="ARBA" id="ARBA00010617"/>
    </source>
</evidence>
<dbReference type="InterPro" id="IPR017972">
    <property type="entry name" value="Cyt_P450_CS"/>
</dbReference>
<sequence length="440" mass="50147">MPNIDATVTIPADATFDNTLQALRRSPLDFVSNLVQTHDDDIVRLPFGTQDIYLLNHPDFIRDVFVTKSSYFAKRKDISAEGSYLQQMSGVLPLFEGQLSTTYAPIMTEAAVNAHMRWDTMHQQRDFLKVDIYKEVMQITLDIVFKTLFKVDMQAKAADLVDAIITMDVGYGFDPIAALLNDLAPPVTVSMTSEAQAAHSYLLNFMLGLVEASRSAPLDSRSLFSWLLKQQVNGQPISDEQIADQALKIIFSMHEVTATTLSWVWYLLAEYPNVEAQLHTELTNILAGRTPTFEDLPYLPYTEMVLKEVRRLYPSVWIVGRFVRDNISFGRYLVPAGSIVVFSQYLMHRDHRYFVDPDQFDPLRWTQEAQAARPEFSYFPFSAGPRQCAGRDFAPTKDALVLATLAQHWQARLAPNQTLEPYPQKSFTPRYGIQMTLHRR</sequence>
<dbReference type="EMBL" id="JACJRF010000011">
    <property type="protein sequence ID" value="MBD2344327.1"/>
    <property type="molecule type" value="Genomic_DNA"/>
</dbReference>
<keyword evidence="4 7" id="KW-0560">Oxidoreductase</keyword>
<name>A0ABR8CM62_9NOST</name>
<keyword evidence="9" id="KW-1185">Reference proteome</keyword>
<dbReference type="Proteomes" id="UP000607281">
    <property type="component" value="Unassembled WGS sequence"/>
</dbReference>
<dbReference type="InterPro" id="IPR036396">
    <property type="entry name" value="Cyt_P450_sf"/>
</dbReference>
<proteinExistence type="inferred from homology"/>
<evidence type="ECO:0000256" key="3">
    <source>
        <dbReference type="ARBA" id="ARBA00022723"/>
    </source>
</evidence>
<comment type="caution">
    <text evidence="8">The sequence shown here is derived from an EMBL/GenBank/DDBJ whole genome shotgun (WGS) entry which is preliminary data.</text>
</comment>
<dbReference type="PANTHER" id="PTHR24291">
    <property type="entry name" value="CYTOCHROME P450 FAMILY 4"/>
    <property type="match status" value="1"/>
</dbReference>
<keyword evidence="2 7" id="KW-0349">Heme</keyword>
<protein>
    <submittedName>
        <fullName evidence="8">Cytochrome P450</fullName>
    </submittedName>
</protein>
<keyword evidence="5 7" id="KW-0408">Iron</keyword>
<evidence type="ECO:0000313" key="9">
    <source>
        <dbReference type="Proteomes" id="UP000607281"/>
    </source>
</evidence>
<dbReference type="InterPro" id="IPR001128">
    <property type="entry name" value="Cyt_P450"/>
</dbReference>
<keyword evidence="3 7" id="KW-0479">Metal-binding</keyword>
<evidence type="ECO:0000256" key="7">
    <source>
        <dbReference type="RuleBase" id="RU000461"/>
    </source>
</evidence>
<keyword evidence="6 7" id="KW-0503">Monooxygenase</keyword>
<evidence type="ECO:0000256" key="5">
    <source>
        <dbReference type="ARBA" id="ARBA00023004"/>
    </source>
</evidence>
<dbReference type="InterPro" id="IPR050196">
    <property type="entry name" value="Cytochrome_P450_Monoox"/>
</dbReference>
<evidence type="ECO:0000256" key="2">
    <source>
        <dbReference type="ARBA" id="ARBA00022617"/>
    </source>
</evidence>